<keyword evidence="1" id="KW-0472">Membrane</keyword>
<feature type="transmembrane region" description="Helical" evidence="1">
    <location>
        <begin position="133"/>
        <end position="153"/>
    </location>
</feature>
<evidence type="ECO:0000313" key="2">
    <source>
        <dbReference type="EMBL" id="QKG83322.1"/>
    </source>
</evidence>
<dbReference type="NCBIfam" id="TIGR02838">
    <property type="entry name" value="spore_V_AC"/>
    <property type="match status" value="1"/>
</dbReference>
<dbReference type="Proteomes" id="UP000503088">
    <property type="component" value="Chromosome"/>
</dbReference>
<organism evidence="2 3">
    <name type="scientific">Kroppenstedtia pulmonis</name>
    <dbReference type="NCBI Taxonomy" id="1380685"/>
    <lineage>
        <taxon>Bacteria</taxon>
        <taxon>Bacillati</taxon>
        <taxon>Bacillota</taxon>
        <taxon>Bacilli</taxon>
        <taxon>Bacillales</taxon>
        <taxon>Thermoactinomycetaceae</taxon>
        <taxon>Kroppenstedtia</taxon>
    </lineage>
</organism>
<gene>
    <name evidence="2" type="primary">spoVAC</name>
    <name evidence="2" type="ORF">GXN76_01785</name>
</gene>
<feature type="transmembrane region" description="Helical" evidence="1">
    <location>
        <begin position="33"/>
        <end position="57"/>
    </location>
</feature>
<accession>A0A7D3XP53</accession>
<proteinExistence type="predicted"/>
<keyword evidence="1" id="KW-0812">Transmembrane</keyword>
<dbReference type="PANTHER" id="PTHR38450">
    <property type="entry name" value="STAGE V SPORULATION PROTEIN AC-RELATED"/>
    <property type="match status" value="1"/>
</dbReference>
<dbReference type="InterPro" id="IPR005562">
    <property type="entry name" value="SpoVA"/>
</dbReference>
<dbReference type="PANTHER" id="PTHR38450:SF1">
    <property type="entry name" value="STAGE V SPORULATION PROTEIN AC"/>
    <property type="match status" value="1"/>
</dbReference>
<protein>
    <submittedName>
        <fullName evidence="2">Stage V sporulation protein AC</fullName>
    </submittedName>
</protein>
<dbReference type="AlphaFoldDB" id="A0A7D3XP53"/>
<dbReference type="KEGG" id="kpul:GXN76_01785"/>
<feature type="transmembrane region" description="Helical" evidence="1">
    <location>
        <begin position="69"/>
        <end position="86"/>
    </location>
</feature>
<dbReference type="Pfam" id="PF03862">
    <property type="entry name" value="SpoVAC_SpoVAEB"/>
    <property type="match status" value="1"/>
</dbReference>
<evidence type="ECO:0000313" key="3">
    <source>
        <dbReference type="Proteomes" id="UP000503088"/>
    </source>
</evidence>
<name>A0A7D3XP53_9BACL</name>
<dbReference type="EMBL" id="CP048104">
    <property type="protein sequence ID" value="QKG83322.1"/>
    <property type="molecule type" value="Genomic_DNA"/>
</dbReference>
<dbReference type="RefSeq" id="WP_173219851.1">
    <property type="nucleotide sequence ID" value="NZ_CP048104.1"/>
</dbReference>
<dbReference type="InterPro" id="IPR014203">
    <property type="entry name" value="Spore_V_AC"/>
</dbReference>
<reference evidence="2 3" key="1">
    <citation type="submission" date="2020-01" db="EMBL/GenBank/DDBJ databases">
        <authorList>
            <person name="Gulvik C.A."/>
            <person name="Batra D.G."/>
        </authorList>
    </citation>
    <scope>NUCLEOTIDE SEQUENCE [LARGE SCALE GENOMIC DNA]</scope>
    <source>
        <strain evidence="2 3">W9323</strain>
    </source>
</reference>
<keyword evidence="3" id="KW-1185">Reference proteome</keyword>
<keyword evidence="1" id="KW-1133">Transmembrane helix</keyword>
<sequence length="160" mass="17149">MSNKKKKKLTPVQQEYQDFAKKREIKRPIVKNCVLAFLAGGTICLIGQLISTLYMTYFDFNEKTAGDPTVATLIFLSVLLTGLGLYDHIAQWAGAGTAIPVTGFANSVASAAIEHRSEGYVLGVGGNMFKLAGSVIVFGVFSAFVIVMVKVLITQVLGGL</sequence>
<evidence type="ECO:0000256" key="1">
    <source>
        <dbReference type="SAM" id="Phobius"/>
    </source>
</evidence>